<feature type="non-terminal residue" evidence="1">
    <location>
        <position position="1"/>
    </location>
</feature>
<keyword evidence="2" id="KW-1185">Reference proteome</keyword>
<reference evidence="1" key="1">
    <citation type="submission" date="2021-06" db="EMBL/GenBank/DDBJ databases">
        <authorList>
            <person name="Kallberg Y."/>
            <person name="Tangrot J."/>
            <person name="Rosling A."/>
        </authorList>
    </citation>
    <scope>NUCLEOTIDE SEQUENCE</scope>
    <source>
        <strain evidence="1">MA461A</strain>
    </source>
</reference>
<gene>
    <name evidence="1" type="ORF">RPERSI_LOCUS36884</name>
</gene>
<feature type="non-terminal residue" evidence="1">
    <location>
        <position position="66"/>
    </location>
</feature>
<evidence type="ECO:0000313" key="2">
    <source>
        <dbReference type="Proteomes" id="UP000789920"/>
    </source>
</evidence>
<dbReference type="Proteomes" id="UP000789920">
    <property type="component" value="Unassembled WGS sequence"/>
</dbReference>
<accession>A0ACA9T151</accession>
<dbReference type="EMBL" id="CAJVQC010179788">
    <property type="protein sequence ID" value="CAG8852064.1"/>
    <property type="molecule type" value="Genomic_DNA"/>
</dbReference>
<evidence type="ECO:0000313" key="1">
    <source>
        <dbReference type="EMBL" id="CAG8852064.1"/>
    </source>
</evidence>
<organism evidence="1 2">
    <name type="scientific">Racocetra persica</name>
    <dbReference type="NCBI Taxonomy" id="160502"/>
    <lineage>
        <taxon>Eukaryota</taxon>
        <taxon>Fungi</taxon>
        <taxon>Fungi incertae sedis</taxon>
        <taxon>Mucoromycota</taxon>
        <taxon>Glomeromycotina</taxon>
        <taxon>Glomeromycetes</taxon>
        <taxon>Diversisporales</taxon>
        <taxon>Gigasporaceae</taxon>
        <taxon>Racocetra</taxon>
    </lineage>
</organism>
<proteinExistence type="predicted"/>
<comment type="caution">
    <text evidence="1">The sequence shown here is derived from an EMBL/GenBank/DDBJ whole genome shotgun (WGS) entry which is preliminary data.</text>
</comment>
<protein>
    <submittedName>
        <fullName evidence="1">6676_t:CDS:1</fullName>
    </submittedName>
</protein>
<sequence>LKNNLEKIIEVISKKCNSLNHKRKRVKIDDTISNETSDKLNIITNNDNIEEDLVKEKENRSSNWNL</sequence>
<name>A0ACA9T151_9GLOM</name>